<comment type="caution">
    <text evidence="17">The sequence shown here is derived from an EMBL/GenBank/DDBJ whole genome shotgun (WGS) entry which is preliminary data.</text>
</comment>
<feature type="domain" description="Penicillin-binding protein dimerisation" evidence="16">
    <location>
        <begin position="58"/>
        <end position="224"/>
    </location>
</feature>
<dbReference type="GO" id="GO:0009252">
    <property type="term" value="P:peptidoglycan biosynthetic process"/>
    <property type="evidence" value="ECO:0007669"/>
    <property type="project" value="UniProtKB-KW"/>
</dbReference>
<evidence type="ECO:0000256" key="4">
    <source>
        <dbReference type="ARBA" id="ARBA00022519"/>
    </source>
</evidence>
<dbReference type="InterPro" id="IPR017790">
    <property type="entry name" value="Penicillin-binding_protein_2"/>
</dbReference>
<dbReference type="Gene3D" id="3.40.710.10">
    <property type="entry name" value="DD-peptidase/beta-lactamase superfamily"/>
    <property type="match status" value="1"/>
</dbReference>
<dbReference type="PANTHER" id="PTHR30627">
    <property type="entry name" value="PEPTIDOGLYCAN D,D-TRANSPEPTIDASE"/>
    <property type="match status" value="1"/>
</dbReference>
<dbReference type="OrthoDB" id="9766847at2"/>
<keyword evidence="4" id="KW-0997">Cell inner membrane</keyword>
<keyword evidence="13" id="KW-0961">Cell wall biogenesis/degradation</keyword>
<evidence type="ECO:0000256" key="10">
    <source>
        <dbReference type="ARBA" id="ARBA00022984"/>
    </source>
</evidence>
<feature type="domain" description="Penicillin-binding protein transpeptidase" evidence="15">
    <location>
        <begin position="262"/>
        <end position="583"/>
    </location>
</feature>
<evidence type="ECO:0000256" key="12">
    <source>
        <dbReference type="ARBA" id="ARBA00023136"/>
    </source>
</evidence>
<comment type="subcellular location">
    <subcellularLocation>
        <location evidence="2">Cell membrane</location>
    </subcellularLocation>
    <subcellularLocation>
        <location evidence="1">Membrane</location>
        <topology evidence="1">Single-pass membrane protein</topology>
    </subcellularLocation>
</comment>
<feature type="transmembrane region" description="Helical" evidence="14">
    <location>
        <begin position="12"/>
        <end position="33"/>
    </location>
</feature>
<evidence type="ECO:0000256" key="14">
    <source>
        <dbReference type="SAM" id="Phobius"/>
    </source>
</evidence>
<dbReference type="EMBL" id="MQWD01000005">
    <property type="protein sequence ID" value="PAP74520.1"/>
    <property type="molecule type" value="Genomic_DNA"/>
</dbReference>
<accession>A0A271ITS7</accession>
<keyword evidence="6" id="KW-0645">Protease</keyword>
<dbReference type="GO" id="GO:0006508">
    <property type="term" value="P:proteolysis"/>
    <property type="evidence" value="ECO:0007669"/>
    <property type="project" value="UniProtKB-KW"/>
</dbReference>
<dbReference type="Gene3D" id="3.30.1390.30">
    <property type="entry name" value="Penicillin-binding protein 2a, domain 3"/>
    <property type="match status" value="1"/>
</dbReference>
<dbReference type="SUPFAM" id="SSF56601">
    <property type="entry name" value="beta-lactamase/transpeptidase-like"/>
    <property type="match status" value="1"/>
</dbReference>
<evidence type="ECO:0000256" key="8">
    <source>
        <dbReference type="ARBA" id="ARBA00022801"/>
    </source>
</evidence>
<evidence type="ECO:0000256" key="3">
    <source>
        <dbReference type="ARBA" id="ARBA00022475"/>
    </source>
</evidence>
<evidence type="ECO:0000256" key="9">
    <source>
        <dbReference type="ARBA" id="ARBA00022960"/>
    </source>
</evidence>
<keyword evidence="12 14" id="KW-0472">Membrane</keyword>
<name>A0A271ITS7_9BACT</name>
<evidence type="ECO:0000259" key="16">
    <source>
        <dbReference type="Pfam" id="PF03717"/>
    </source>
</evidence>
<evidence type="ECO:0000313" key="17">
    <source>
        <dbReference type="EMBL" id="PAP74520.1"/>
    </source>
</evidence>
<keyword evidence="7 14" id="KW-0812">Transmembrane</keyword>
<evidence type="ECO:0000256" key="11">
    <source>
        <dbReference type="ARBA" id="ARBA00022989"/>
    </source>
</evidence>
<dbReference type="GO" id="GO:0071555">
    <property type="term" value="P:cell wall organization"/>
    <property type="evidence" value="ECO:0007669"/>
    <property type="project" value="UniProtKB-KW"/>
</dbReference>
<dbReference type="GO" id="GO:0008360">
    <property type="term" value="P:regulation of cell shape"/>
    <property type="evidence" value="ECO:0007669"/>
    <property type="project" value="UniProtKB-KW"/>
</dbReference>
<keyword evidence="5" id="KW-0121">Carboxypeptidase</keyword>
<protein>
    <submittedName>
        <fullName evidence="17">Penicillin-binding protein 2</fullName>
    </submittedName>
</protein>
<evidence type="ECO:0000256" key="13">
    <source>
        <dbReference type="ARBA" id="ARBA00023316"/>
    </source>
</evidence>
<keyword evidence="18" id="KW-1185">Reference proteome</keyword>
<evidence type="ECO:0000313" key="18">
    <source>
        <dbReference type="Proteomes" id="UP000216339"/>
    </source>
</evidence>
<dbReference type="GO" id="GO:0071972">
    <property type="term" value="F:peptidoglycan L,D-transpeptidase activity"/>
    <property type="evidence" value="ECO:0007669"/>
    <property type="project" value="TreeGrafter"/>
</dbReference>
<keyword evidence="10" id="KW-0573">Peptidoglycan synthesis</keyword>
<dbReference type="Proteomes" id="UP000216339">
    <property type="component" value="Unassembled WGS sequence"/>
</dbReference>
<keyword evidence="11 14" id="KW-1133">Transmembrane helix</keyword>
<dbReference type="InterPro" id="IPR012338">
    <property type="entry name" value="Beta-lactam/transpept-like"/>
</dbReference>
<dbReference type="RefSeq" id="WP_095512480.1">
    <property type="nucleotide sequence ID" value="NZ_MQWD01000005.1"/>
</dbReference>
<dbReference type="GO" id="GO:0009002">
    <property type="term" value="F:serine-type D-Ala-D-Ala carboxypeptidase activity"/>
    <property type="evidence" value="ECO:0007669"/>
    <property type="project" value="InterPro"/>
</dbReference>
<dbReference type="InterPro" id="IPR005311">
    <property type="entry name" value="PBP_dimer"/>
</dbReference>
<dbReference type="InterPro" id="IPR050515">
    <property type="entry name" value="Beta-lactam/transpept"/>
</dbReference>
<gene>
    <name evidence="17" type="ORF">BSZ37_20240</name>
</gene>
<evidence type="ECO:0000256" key="5">
    <source>
        <dbReference type="ARBA" id="ARBA00022645"/>
    </source>
</evidence>
<reference evidence="17 18" key="1">
    <citation type="submission" date="2016-11" db="EMBL/GenBank/DDBJ databases">
        <title>Study of marine rhodopsin-containing bacteria.</title>
        <authorList>
            <person name="Yoshizawa S."/>
            <person name="Kumagai Y."/>
            <person name="Kogure K."/>
        </authorList>
    </citation>
    <scope>NUCLEOTIDE SEQUENCE [LARGE SCALE GENOMIC DNA]</scope>
    <source>
        <strain evidence="17 18">SAORIC-28</strain>
    </source>
</reference>
<evidence type="ECO:0000259" key="15">
    <source>
        <dbReference type="Pfam" id="PF00905"/>
    </source>
</evidence>
<dbReference type="Gene3D" id="3.90.1310.10">
    <property type="entry name" value="Penicillin-binding protein 2a (Domain 2)"/>
    <property type="match status" value="1"/>
</dbReference>
<dbReference type="SUPFAM" id="SSF56519">
    <property type="entry name" value="Penicillin binding protein dimerisation domain"/>
    <property type="match status" value="1"/>
</dbReference>
<dbReference type="PANTHER" id="PTHR30627:SF2">
    <property type="entry name" value="PEPTIDOGLYCAN D,D-TRANSPEPTIDASE MRDA"/>
    <property type="match status" value="1"/>
</dbReference>
<evidence type="ECO:0000256" key="2">
    <source>
        <dbReference type="ARBA" id="ARBA00004236"/>
    </source>
</evidence>
<dbReference type="Pfam" id="PF03717">
    <property type="entry name" value="PBP_dimer"/>
    <property type="match status" value="1"/>
</dbReference>
<dbReference type="NCBIfam" id="TIGR03423">
    <property type="entry name" value="pbp2_mrdA"/>
    <property type="match status" value="1"/>
</dbReference>
<keyword evidence="8" id="KW-0378">Hydrolase</keyword>
<dbReference type="GO" id="GO:0005886">
    <property type="term" value="C:plasma membrane"/>
    <property type="evidence" value="ECO:0007669"/>
    <property type="project" value="UniProtKB-SubCell"/>
</dbReference>
<dbReference type="Pfam" id="PF00905">
    <property type="entry name" value="Transpeptidase"/>
    <property type="match status" value="1"/>
</dbReference>
<evidence type="ECO:0000256" key="7">
    <source>
        <dbReference type="ARBA" id="ARBA00022692"/>
    </source>
</evidence>
<dbReference type="InterPro" id="IPR001460">
    <property type="entry name" value="PCN-bd_Tpept"/>
</dbReference>
<proteinExistence type="predicted"/>
<keyword evidence="9" id="KW-0133">Cell shape</keyword>
<sequence length="613" mass="65397">MRDADPKQTRTLRFRIFTGLVIGVVGVLGARLVQLQVVDQDRYAEAARDNAVRARRAEPARGRMFDRHGTLLVGNEATFTVDVLPYLLPAGAAPELARLLGLPDSVVAARVDAARRWNPYRPSPIVRGLPLAGVARLEEALFRLPGVSVAEGQRRRYGPVRAAHTVGTLGEVGPDQLERLAEQGDYAPGDLVGQTGMEKAYDALLRGRPGARFDLVDVRGRAVGRWRDGEQDVAPVSGYDLTLTLDAGLQALAESLFVGKRGAAVALDPQTGGVLALVSAPDYDPALLAPPIDPAAWRALNTDPERPLFDRALLSAQPLGSTIKPLMGLAGLEEGAITPETTYPCTGAFTYGGRRFGGHGNYGPLDVADAVRVSCNEFFYALGLELGLDRYSAWGRRVGFGEPMPTDFPDQSPGLWPDSAYFDRTYGEDGWTRGYLVSLGIGQGNVAVTPMQLARYTAALANGGTLVAPHAARLLRQPDTGDEVRPGLPRPTRLGVDPRNLAVVRAAMRAVVTDGTARVAAVEGVPVAGKTGTAQNPQGEDHSLFIAFAPYSDRPADARVAVAVFVENAGFGSTAAAPIASLLIERYLTGAVDRPELVRRLVEDVRSEPLDGP</sequence>
<keyword evidence="3" id="KW-1003">Cell membrane</keyword>
<dbReference type="InterPro" id="IPR036138">
    <property type="entry name" value="PBP_dimer_sf"/>
</dbReference>
<evidence type="ECO:0000256" key="6">
    <source>
        <dbReference type="ARBA" id="ARBA00022670"/>
    </source>
</evidence>
<dbReference type="GO" id="GO:0008658">
    <property type="term" value="F:penicillin binding"/>
    <property type="evidence" value="ECO:0007669"/>
    <property type="project" value="InterPro"/>
</dbReference>
<evidence type="ECO:0000256" key="1">
    <source>
        <dbReference type="ARBA" id="ARBA00004167"/>
    </source>
</evidence>
<dbReference type="AlphaFoldDB" id="A0A271ITS7"/>
<organism evidence="17 18">
    <name type="scientific">Rubrivirga marina</name>
    <dbReference type="NCBI Taxonomy" id="1196024"/>
    <lineage>
        <taxon>Bacteria</taxon>
        <taxon>Pseudomonadati</taxon>
        <taxon>Rhodothermota</taxon>
        <taxon>Rhodothermia</taxon>
        <taxon>Rhodothermales</taxon>
        <taxon>Rubricoccaceae</taxon>
        <taxon>Rubrivirga</taxon>
    </lineage>
</organism>